<dbReference type="PROSITE" id="PS51898">
    <property type="entry name" value="TYR_RECOMBINASE"/>
    <property type="match status" value="1"/>
</dbReference>
<dbReference type="InterPro" id="IPR004107">
    <property type="entry name" value="Integrase_SAM-like_N"/>
</dbReference>
<dbReference type="InterPro" id="IPR002104">
    <property type="entry name" value="Integrase_catalytic"/>
</dbReference>
<dbReference type="PANTHER" id="PTHR30349:SF81">
    <property type="entry name" value="TYROSINE RECOMBINASE XERC"/>
    <property type="match status" value="1"/>
</dbReference>
<dbReference type="Proteomes" id="UP000035963">
    <property type="component" value="Unassembled WGS sequence"/>
</dbReference>
<dbReference type="GO" id="GO:0015074">
    <property type="term" value="P:DNA integration"/>
    <property type="evidence" value="ECO:0007669"/>
    <property type="project" value="UniProtKB-KW"/>
</dbReference>
<proteinExistence type="predicted"/>
<dbReference type="InterPro" id="IPR044068">
    <property type="entry name" value="CB"/>
</dbReference>
<accession>A0A0J1CLT0</accession>
<dbReference type="AlphaFoldDB" id="A0A0J1CLT0"/>
<dbReference type="EMBL" id="AEJF01000214">
    <property type="protein sequence ID" value="KLU21479.1"/>
    <property type="molecule type" value="Genomic_DNA"/>
</dbReference>
<evidence type="ECO:0000256" key="2">
    <source>
        <dbReference type="ARBA" id="ARBA00022908"/>
    </source>
</evidence>
<dbReference type="GO" id="GO:0007059">
    <property type="term" value="P:chromosome segregation"/>
    <property type="evidence" value="ECO:0007669"/>
    <property type="project" value="UniProtKB-KW"/>
</dbReference>
<evidence type="ECO:0000256" key="1">
    <source>
        <dbReference type="ARBA" id="ARBA00022829"/>
    </source>
</evidence>
<evidence type="ECO:0000259" key="6">
    <source>
        <dbReference type="PROSITE" id="PS51898"/>
    </source>
</evidence>
<dbReference type="Gene3D" id="1.10.150.130">
    <property type="match status" value="1"/>
</dbReference>
<dbReference type="PROSITE" id="PS51900">
    <property type="entry name" value="CB"/>
    <property type="match status" value="1"/>
</dbReference>
<evidence type="ECO:0000259" key="7">
    <source>
        <dbReference type="PROSITE" id="PS51900"/>
    </source>
</evidence>
<evidence type="ECO:0000256" key="3">
    <source>
        <dbReference type="ARBA" id="ARBA00023125"/>
    </source>
</evidence>
<dbReference type="InterPro" id="IPR013762">
    <property type="entry name" value="Integrase-like_cat_sf"/>
</dbReference>
<keyword evidence="3 5" id="KW-0238">DNA-binding</keyword>
<keyword evidence="4" id="KW-0233">DNA recombination</keyword>
<sequence length="329" mass="36718">MTELAITLQAFFTDRLIRERHASPCTVAAYRDTWRLLLGFCAKRTGKSPSALDFTDFDISLVCAFLDHLERERKNSVRTRNARLAAIHSLFRYAALRHPEHAATIARVLAILPKRFERAIVTFLTEVEVQALLAAPDRTLWSGRRDYAMLLVAVQTGLRISEMIGLLRTDVHLGAGAHVACQGKGRKDRITPLTVPVVNVLRVWLAEREANPAARLFPTRTGTPLSRDAIERRITLHAAKASTACATLANKNVTFHVLRHTAAMRLLEAGVDPTIIALWLGHEHVDTTTIYLHAHLGIKEQALARARMPNANPGRYRPSDPLLTFLESL</sequence>
<dbReference type="RefSeq" id="WP_047896893.1">
    <property type="nucleotide sequence ID" value="NZ_AEJF01000214.1"/>
</dbReference>
<feature type="domain" description="Core-binding (CB)" evidence="7">
    <location>
        <begin position="2"/>
        <end position="95"/>
    </location>
</feature>
<keyword evidence="9" id="KW-1185">Reference proteome</keyword>
<dbReference type="GO" id="GO:0003677">
    <property type="term" value="F:DNA binding"/>
    <property type="evidence" value="ECO:0007669"/>
    <property type="project" value="UniProtKB-UniRule"/>
</dbReference>
<feature type="domain" description="Tyr recombinase" evidence="6">
    <location>
        <begin position="119"/>
        <end position="308"/>
    </location>
</feature>
<evidence type="ECO:0000256" key="5">
    <source>
        <dbReference type="PROSITE-ProRule" id="PRU01248"/>
    </source>
</evidence>
<evidence type="ECO:0000313" key="9">
    <source>
        <dbReference type="Proteomes" id="UP000035963"/>
    </source>
</evidence>
<protein>
    <submittedName>
        <fullName evidence="8">Integrase</fullName>
    </submittedName>
</protein>
<dbReference type="PATRIC" id="fig|908627.4.peg.7930"/>
<dbReference type="Pfam" id="PF00589">
    <property type="entry name" value="Phage_integrase"/>
    <property type="match status" value="1"/>
</dbReference>
<dbReference type="Gene3D" id="1.10.443.10">
    <property type="entry name" value="Intergrase catalytic core"/>
    <property type="match status" value="1"/>
</dbReference>
<dbReference type="InterPro" id="IPR011010">
    <property type="entry name" value="DNA_brk_join_enz"/>
</dbReference>
<name>A0A0J1CLT0_9BURK</name>
<keyword evidence="2" id="KW-0229">DNA integration</keyword>
<evidence type="ECO:0000313" key="8">
    <source>
        <dbReference type="EMBL" id="KLU21479.1"/>
    </source>
</evidence>
<dbReference type="OrthoDB" id="5415821at2"/>
<dbReference type="PANTHER" id="PTHR30349">
    <property type="entry name" value="PHAGE INTEGRASE-RELATED"/>
    <property type="match status" value="1"/>
</dbReference>
<reference evidence="8 9" key="1">
    <citation type="journal article" date="2015" name="Genome Announc.">
        <title>Draft Genome Sequence of Burkholderia sp. Strain PML1(12), an Ectomycorrhizosphere-Inhabiting Bacterium with Effective Mineral-Weathering Ability.</title>
        <authorList>
            <person name="Uroz S."/>
            <person name="Oger P."/>
        </authorList>
    </citation>
    <scope>NUCLEOTIDE SEQUENCE [LARGE SCALE GENOMIC DNA]</scope>
    <source>
        <strain evidence="9">PML1(12)</strain>
    </source>
</reference>
<dbReference type="Pfam" id="PF02899">
    <property type="entry name" value="Phage_int_SAM_1"/>
    <property type="match status" value="1"/>
</dbReference>
<dbReference type="InterPro" id="IPR050090">
    <property type="entry name" value="Tyrosine_recombinase_XerCD"/>
</dbReference>
<dbReference type="SUPFAM" id="SSF56349">
    <property type="entry name" value="DNA breaking-rejoining enzymes"/>
    <property type="match status" value="1"/>
</dbReference>
<evidence type="ECO:0000256" key="4">
    <source>
        <dbReference type="ARBA" id="ARBA00023172"/>
    </source>
</evidence>
<organism evidence="8 9">
    <name type="scientific">Caballeronia mineralivorans PML1(12)</name>
    <dbReference type="NCBI Taxonomy" id="908627"/>
    <lineage>
        <taxon>Bacteria</taxon>
        <taxon>Pseudomonadati</taxon>
        <taxon>Pseudomonadota</taxon>
        <taxon>Betaproteobacteria</taxon>
        <taxon>Burkholderiales</taxon>
        <taxon>Burkholderiaceae</taxon>
        <taxon>Caballeronia</taxon>
    </lineage>
</organism>
<gene>
    <name evidence="8" type="ORF">EOS_35470</name>
</gene>
<keyword evidence="1" id="KW-0159">Chromosome partition</keyword>
<dbReference type="InterPro" id="IPR010998">
    <property type="entry name" value="Integrase_recombinase_N"/>
</dbReference>
<dbReference type="GO" id="GO:0006310">
    <property type="term" value="P:DNA recombination"/>
    <property type="evidence" value="ECO:0007669"/>
    <property type="project" value="UniProtKB-KW"/>
</dbReference>
<comment type="caution">
    <text evidence="8">The sequence shown here is derived from an EMBL/GenBank/DDBJ whole genome shotgun (WGS) entry which is preliminary data.</text>
</comment>